<comment type="subcellular location">
    <subcellularLocation>
        <location evidence="1">Cell membrane</location>
        <topology evidence="1">Multi-pass membrane protein</topology>
    </subcellularLocation>
</comment>
<evidence type="ECO:0000256" key="4">
    <source>
        <dbReference type="ARBA" id="ARBA00022989"/>
    </source>
</evidence>
<accession>A0A1I3N0G3</accession>
<organism evidence="8 9">
    <name type="scientific">Parapedobacter indicus</name>
    <dbReference type="NCBI Taxonomy" id="1477437"/>
    <lineage>
        <taxon>Bacteria</taxon>
        <taxon>Pseudomonadati</taxon>
        <taxon>Bacteroidota</taxon>
        <taxon>Sphingobacteriia</taxon>
        <taxon>Sphingobacteriales</taxon>
        <taxon>Sphingobacteriaceae</taxon>
        <taxon>Parapedobacter</taxon>
    </lineage>
</organism>
<dbReference type="InterPro" id="IPR003856">
    <property type="entry name" value="LPS_length_determ_N"/>
</dbReference>
<dbReference type="Proteomes" id="UP000198670">
    <property type="component" value="Unassembled WGS sequence"/>
</dbReference>
<dbReference type="Pfam" id="PF02706">
    <property type="entry name" value="Wzz"/>
    <property type="match status" value="1"/>
</dbReference>
<dbReference type="GO" id="GO:0005886">
    <property type="term" value="C:plasma membrane"/>
    <property type="evidence" value="ECO:0007669"/>
    <property type="project" value="UniProtKB-SubCell"/>
</dbReference>
<keyword evidence="2" id="KW-1003">Cell membrane</keyword>
<protein>
    <submittedName>
        <fullName evidence="8">Chain length determinant protein</fullName>
    </submittedName>
</protein>
<evidence type="ECO:0000259" key="7">
    <source>
        <dbReference type="Pfam" id="PF02706"/>
    </source>
</evidence>
<dbReference type="GO" id="GO:0004713">
    <property type="term" value="F:protein tyrosine kinase activity"/>
    <property type="evidence" value="ECO:0007669"/>
    <property type="project" value="TreeGrafter"/>
</dbReference>
<dbReference type="STRING" id="1477437.SAMN05444682_10751"/>
<dbReference type="OrthoDB" id="745212at2"/>
<dbReference type="InterPro" id="IPR050445">
    <property type="entry name" value="Bact_polysacc_biosynth/exp"/>
</dbReference>
<dbReference type="PANTHER" id="PTHR32309">
    <property type="entry name" value="TYROSINE-PROTEIN KINASE"/>
    <property type="match status" value="1"/>
</dbReference>
<evidence type="ECO:0000256" key="6">
    <source>
        <dbReference type="SAM" id="Phobius"/>
    </source>
</evidence>
<feature type="domain" description="Polysaccharide chain length determinant N-terminal" evidence="7">
    <location>
        <begin position="28"/>
        <end position="123"/>
    </location>
</feature>
<evidence type="ECO:0000256" key="5">
    <source>
        <dbReference type="ARBA" id="ARBA00023136"/>
    </source>
</evidence>
<gene>
    <name evidence="8" type="ORF">SAMN05444682_10751</name>
</gene>
<evidence type="ECO:0000256" key="2">
    <source>
        <dbReference type="ARBA" id="ARBA00022475"/>
    </source>
</evidence>
<keyword evidence="3 6" id="KW-0812">Transmembrane</keyword>
<dbReference type="EMBL" id="FOQO01000007">
    <property type="protein sequence ID" value="SFJ02495.1"/>
    <property type="molecule type" value="Genomic_DNA"/>
</dbReference>
<dbReference type="PANTHER" id="PTHR32309:SF13">
    <property type="entry name" value="FERRIC ENTEROBACTIN TRANSPORT PROTEIN FEPE"/>
    <property type="match status" value="1"/>
</dbReference>
<dbReference type="RefSeq" id="WP_090628014.1">
    <property type="nucleotide sequence ID" value="NZ_FOQO01000007.1"/>
</dbReference>
<evidence type="ECO:0000256" key="3">
    <source>
        <dbReference type="ARBA" id="ARBA00022692"/>
    </source>
</evidence>
<keyword evidence="5 6" id="KW-0472">Membrane</keyword>
<sequence length="367" mass="40732">MTDNKQSGASQGQRDDINLRELIVKINGLFGYLIGNWVVILVVGLLFGGMVFVYSLTKKTNYTAKLSFILDEQSGSSSGTLGAAASIAAQFGFNLGGLSGSGGFFQGDNIIEFLKSRSMIDKTLLTEVEFSGKKDLLVNRYIACYGLRKKWADNVRLRDIQFRDTVGIYTQDSLMAEFYKSILKRDLDIGKLDKKNNNILVVKMETPDEVFSKAFVETLIKNASDFYIRTRTQKAEENLAVLTHQVDSVRKELDAAIGNVAAATDANPNPNRALQRLRVGSQRRTVDVQANTAILTELVKNQELAKITLRNERPVIQILDKPILPLEDDKIGKITAVVVGTLLGAFLTCLVLVFRHIYRKVMEADPS</sequence>
<evidence type="ECO:0000313" key="9">
    <source>
        <dbReference type="Proteomes" id="UP000198670"/>
    </source>
</evidence>
<feature type="transmembrane region" description="Helical" evidence="6">
    <location>
        <begin position="29"/>
        <end position="56"/>
    </location>
</feature>
<keyword evidence="9" id="KW-1185">Reference proteome</keyword>
<dbReference type="AlphaFoldDB" id="A0A1I3N0G3"/>
<proteinExistence type="predicted"/>
<evidence type="ECO:0000313" key="8">
    <source>
        <dbReference type="EMBL" id="SFJ02495.1"/>
    </source>
</evidence>
<evidence type="ECO:0000256" key="1">
    <source>
        <dbReference type="ARBA" id="ARBA00004651"/>
    </source>
</evidence>
<keyword evidence="4 6" id="KW-1133">Transmembrane helix</keyword>
<feature type="transmembrane region" description="Helical" evidence="6">
    <location>
        <begin position="334"/>
        <end position="358"/>
    </location>
</feature>
<name>A0A1I3N0G3_9SPHI</name>
<reference evidence="8 9" key="1">
    <citation type="submission" date="2016-10" db="EMBL/GenBank/DDBJ databases">
        <authorList>
            <person name="de Groot N.N."/>
        </authorList>
    </citation>
    <scope>NUCLEOTIDE SEQUENCE [LARGE SCALE GENOMIC DNA]</scope>
    <source>
        <strain evidence="8 9">RK1</strain>
    </source>
</reference>